<name>A0A074WX41_9PEZI</name>
<dbReference type="InterPro" id="IPR044861">
    <property type="entry name" value="IPNS-like_FE2OG_OXY"/>
</dbReference>
<dbReference type="GO" id="GO:0016491">
    <property type="term" value="F:oxidoreductase activity"/>
    <property type="evidence" value="ECO:0007669"/>
    <property type="project" value="UniProtKB-KW"/>
</dbReference>
<dbReference type="PANTHER" id="PTHR10209:SF881">
    <property type="entry name" value="FI07970P-RELATED"/>
    <property type="match status" value="1"/>
</dbReference>
<evidence type="ECO:0000256" key="2">
    <source>
        <dbReference type="ARBA" id="ARBA00022723"/>
    </source>
</evidence>
<dbReference type="PANTHER" id="PTHR10209">
    <property type="entry name" value="OXIDOREDUCTASE, 2OG-FE II OXYGENASE FAMILY PROTEIN"/>
    <property type="match status" value="1"/>
</dbReference>
<dbReference type="Gene3D" id="2.60.120.330">
    <property type="entry name" value="B-lactam Antibiotic, Isopenicillin N Synthase, Chain"/>
    <property type="match status" value="1"/>
</dbReference>
<evidence type="ECO:0000256" key="1">
    <source>
        <dbReference type="ARBA" id="ARBA00008056"/>
    </source>
</evidence>
<dbReference type="InterPro" id="IPR026992">
    <property type="entry name" value="DIOX_N"/>
</dbReference>
<dbReference type="SUPFAM" id="SSF51197">
    <property type="entry name" value="Clavaminate synthase-like"/>
    <property type="match status" value="1"/>
</dbReference>
<organism evidence="7 8">
    <name type="scientific">Aureobasidium namibiae CBS 147.97</name>
    <dbReference type="NCBI Taxonomy" id="1043004"/>
    <lineage>
        <taxon>Eukaryota</taxon>
        <taxon>Fungi</taxon>
        <taxon>Dikarya</taxon>
        <taxon>Ascomycota</taxon>
        <taxon>Pezizomycotina</taxon>
        <taxon>Dothideomycetes</taxon>
        <taxon>Dothideomycetidae</taxon>
        <taxon>Dothideales</taxon>
        <taxon>Saccotheciaceae</taxon>
        <taxon>Aureobasidium</taxon>
    </lineage>
</organism>
<evidence type="ECO:0000313" key="7">
    <source>
        <dbReference type="EMBL" id="KEQ74327.1"/>
    </source>
</evidence>
<evidence type="ECO:0000256" key="4">
    <source>
        <dbReference type="ARBA" id="ARBA00023004"/>
    </source>
</evidence>
<dbReference type="AlphaFoldDB" id="A0A074WX41"/>
<feature type="domain" description="Isopenicillin N synthase-like Fe(2+) 2OG dioxygenase" evidence="5">
    <location>
        <begin position="174"/>
        <end position="241"/>
    </location>
</feature>
<dbReference type="GO" id="GO:0046872">
    <property type="term" value="F:metal ion binding"/>
    <property type="evidence" value="ECO:0007669"/>
    <property type="project" value="UniProtKB-KW"/>
</dbReference>
<reference evidence="7 8" key="1">
    <citation type="journal article" date="2014" name="BMC Genomics">
        <title>Genome sequencing of four Aureobasidium pullulans varieties: biotechnological potential, stress tolerance, and description of new species.</title>
        <authorList>
            <person name="Gostin Ar C."/>
            <person name="Ohm R.A."/>
            <person name="Kogej T."/>
            <person name="Sonjak S."/>
            <person name="Turk M."/>
            <person name="Zajc J."/>
            <person name="Zalar P."/>
            <person name="Grube M."/>
            <person name="Sun H."/>
            <person name="Han J."/>
            <person name="Sharma A."/>
            <person name="Chiniquy J."/>
            <person name="Ngan C.Y."/>
            <person name="Lipzen A."/>
            <person name="Barry K."/>
            <person name="Grigoriev I.V."/>
            <person name="Gunde-Cimerman N."/>
        </authorList>
    </citation>
    <scope>NUCLEOTIDE SEQUENCE [LARGE SCALE GENOMIC DNA]</scope>
    <source>
        <strain evidence="7 8">CBS 147.97</strain>
    </source>
</reference>
<sequence>MAANGSIIVSKTLTTISLDRLRGGDETESQKLLAACQGQGFFYLDLSSDPELCALWEGMLARMKTYFDQPLDVKMQDARNSDNYGYIPVGTEVGSKPETKDGYETLKFSRREYLKGSTDLTTSVRFQSDYFFSYTKQVHAITLLILERLSSELGLTGSLRFESDHEDSKPSLSTLVLLHYPKHDEATAPTNVGHLKHTDVSSLTMVLTQQWGLQIMSAETGRWEFLEPRPKHAIVNVGDFLITA</sequence>
<accession>A0A074WX41</accession>
<keyword evidence="4" id="KW-0408">Iron</keyword>
<dbReference type="EMBL" id="KL584707">
    <property type="protein sequence ID" value="KEQ74327.1"/>
    <property type="molecule type" value="Genomic_DNA"/>
</dbReference>
<dbReference type="HOGENOM" id="CLU_010119_4_3_1"/>
<dbReference type="InterPro" id="IPR027443">
    <property type="entry name" value="IPNS-like_sf"/>
</dbReference>
<evidence type="ECO:0000259" key="5">
    <source>
        <dbReference type="Pfam" id="PF03171"/>
    </source>
</evidence>
<evidence type="ECO:0000313" key="8">
    <source>
        <dbReference type="Proteomes" id="UP000027730"/>
    </source>
</evidence>
<keyword evidence="3" id="KW-0560">Oxidoreductase</keyword>
<evidence type="ECO:0000256" key="3">
    <source>
        <dbReference type="ARBA" id="ARBA00023002"/>
    </source>
</evidence>
<dbReference type="OrthoDB" id="288590at2759"/>
<gene>
    <name evidence="7" type="ORF">M436DRAFT_80761</name>
</gene>
<dbReference type="Pfam" id="PF14226">
    <property type="entry name" value="DIOX_N"/>
    <property type="match status" value="1"/>
</dbReference>
<dbReference type="RefSeq" id="XP_013428783.1">
    <property type="nucleotide sequence ID" value="XM_013573329.1"/>
</dbReference>
<dbReference type="STRING" id="1043004.A0A074WX41"/>
<comment type="similarity">
    <text evidence="1">Belongs to the iron/ascorbate-dependent oxidoreductase family.</text>
</comment>
<keyword evidence="8" id="KW-1185">Reference proteome</keyword>
<keyword evidence="2" id="KW-0479">Metal-binding</keyword>
<dbReference type="Proteomes" id="UP000027730">
    <property type="component" value="Unassembled WGS sequence"/>
</dbReference>
<protein>
    <submittedName>
        <fullName evidence="7">Clavaminate synthase-like protein</fullName>
    </submittedName>
</protein>
<feature type="domain" description="Non-haem dioxygenase N-terminal" evidence="6">
    <location>
        <begin position="16"/>
        <end position="111"/>
    </location>
</feature>
<proteinExistence type="inferred from homology"/>
<dbReference type="Pfam" id="PF03171">
    <property type="entry name" value="2OG-FeII_Oxy"/>
    <property type="match status" value="1"/>
</dbReference>
<evidence type="ECO:0000259" key="6">
    <source>
        <dbReference type="Pfam" id="PF14226"/>
    </source>
</evidence>
<dbReference type="GeneID" id="25416677"/>